<evidence type="ECO:0000313" key="3">
    <source>
        <dbReference type="Proteomes" id="UP000245523"/>
    </source>
</evidence>
<organism evidence="2 3">
    <name type="scientific">Hallerella porci</name>
    <dbReference type="NCBI Taxonomy" id="1945871"/>
    <lineage>
        <taxon>Bacteria</taxon>
        <taxon>Pseudomonadati</taxon>
        <taxon>Fibrobacterota</taxon>
        <taxon>Fibrobacteria</taxon>
        <taxon>Fibrobacterales</taxon>
        <taxon>Fibrobacteraceae</taxon>
        <taxon>Hallerella</taxon>
    </lineage>
</organism>
<evidence type="ECO:0000313" key="2">
    <source>
        <dbReference type="EMBL" id="PWK94784.1"/>
    </source>
</evidence>
<feature type="chain" id="PRO_5047151817" description="DUF3157 family protein" evidence="1">
    <location>
        <begin position="18"/>
        <end position="183"/>
    </location>
</feature>
<dbReference type="RefSeq" id="WP_106199067.1">
    <property type="nucleotide sequence ID" value="NZ_JAXEIU010000027.1"/>
</dbReference>
<sequence>MKKIFAFCFLAWAAAFAGDMTATTSNGSVVILHENGRWEYYQNNSRVRDIRESAIPEDVKTNVSIEYESADKLKKDMRMRMEANDEPEEKIKDSLRTLPAGGIVHFCVAENQVHRGNPRTFTYTIWVGKKQIYQAPVSESEAVPSETADVTYLHSVPLQMKVDGKAIKARIANGFSSIDFDVR</sequence>
<keyword evidence="3" id="KW-1185">Reference proteome</keyword>
<proteinExistence type="predicted"/>
<protein>
    <recommendedName>
        <fullName evidence="4">DUF3157 family protein</fullName>
    </recommendedName>
</protein>
<evidence type="ECO:0000256" key="1">
    <source>
        <dbReference type="SAM" id="SignalP"/>
    </source>
</evidence>
<keyword evidence="1" id="KW-0732">Signal</keyword>
<evidence type="ECO:0008006" key="4">
    <source>
        <dbReference type="Google" id="ProtNLM"/>
    </source>
</evidence>
<name>A0ABX5LKS9_9BACT</name>
<dbReference type="Proteomes" id="UP000245523">
    <property type="component" value="Unassembled WGS sequence"/>
</dbReference>
<reference evidence="2 3" key="1">
    <citation type="submission" date="2018-05" db="EMBL/GenBank/DDBJ databases">
        <title>Animal gut microbial communities from fecal samples from Wisconsin, USA.</title>
        <authorList>
            <person name="Neumann A."/>
        </authorList>
    </citation>
    <scope>NUCLEOTIDE SEQUENCE [LARGE SCALE GENOMIC DNA]</scope>
    <source>
        <strain evidence="2 3">UWS4</strain>
    </source>
</reference>
<accession>A0ABX5LKS9</accession>
<comment type="caution">
    <text evidence="2">The sequence shown here is derived from an EMBL/GenBank/DDBJ whole genome shotgun (WGS) entry which is preliminary data.</text>
</comment>
<gene>
    <name evidence="2" type="ORF">B0H50_12025</name>
</gene>
<dbReference type="EMBL" id="QGHD01000020">
    <property type="protein sequence ID" value="PWK94784.1"/>
    <property type="molecule type" value="Genomic_DNA"/>
</dbReference>
<feature type="signal peptide" evidence="1">
    <location>
        <begin position="1"/>
        <end position="17"/>
    </location>
</feature>